<accession>A0ABZ2P1T2</accession>
<evidence type="ECO:0000313" key="4">
    <source>
        <dbReference type="EMBL" id="WXC81210.1"/>
    </source>
</evidence>
<protein>
    <submittedName>
        <fullName evidence="4">CBS domain-containing protein</fullName>
    </submittedName>
</protein>
<dbReference type="EMBL" id="CP147711">
    <property type="protein sequence ID" value="WXC81210.1"/>
    <property type="molecule type" value="Genomic_DNA"/>
</dbReference>
<dbReference type="InterPro" id="IPR051257">
    <property type="entry name" value="Diverse_CBS-Domain"/>
</dbReference>
<dbReference type="Pfam" id="PF00571">
    <property type="entry name" value="CBS"/>
    <property type="match status" value="2"/>
</dbReference>
<dbReference type="PANTHER" id="PTHR43080">
    <property type="entry name" value="CBS DOMAIN-CONTAINING PROTEIN CBSX3, MITOCHONDRIAL"/>
    <property type="match status" value="1"/>
</dbReference>
<dbReference type="RefSeq" id="WP_338692185.1">
    <property type="nucleotide sequence ID" value="NZ_CP147708.1"/>
</dbReference>
<name>A0ABZ2P1T2_9BRAD</name>
<sequence length="203" mass="22057">MSRNVITIDADASVIDAIRTMLSHHISGLPVVDPDGALVGILSDGDFIRRVEVGTEKRRGRWLAMLAGTNQVALEFADQHGRKVHQIMSPKPITVEEDTPLEQIVQLMESHSVTRFPVMRDNKLVGMVTRTDFMAAIARLRLESSSTSGSDDQIRTSVTAALAHAPWRPAALNVMTGSSACAAASGAAMRTKQRSWQRKTSPA</sequence>
<reference evidence="4" key="2">
    <citation type="submission" date="2024-03" db="EMBL/GenBank/DDBJ databases">
        <authorList>
            <person name="Bromfield E.S.P."/>
            <person name="Cloutier S."/>
        </authorList>
    </citation>
    <scope>NUCLEOTIDE SEQUENCE</scope>
    <source>
        <strain evidence="4">5S5</strain>
    </source>
</reference>
<dbReference type="InterPro" id="IPR017080">
    <property type="entry name" value="UCP036990_CBS_BON"/>
</dbReference>
<evidence type="ECO:0000313" key="5">
    <source>
        <dbReference type="Proteomes" id="UP001432046"/>
    </source>
</evidence>
<keyword evidence="5" id="KW-1185">Reference proteome</keyword>
<dbReference type="PIRSF" id="PIRSF036990">
    <property type="entry name" value="UCP036990_CBS_BON"/>
    <property type="match status" value="1"/>
</dbReference>
<dbReference type="Proteomes" id="UP001432046">
    <property type="component" value="Chromosome"/>
</dbReference>
<dbReference type="SUPFAM" id="SSF54631">
    <property type="entry name" value="CBS-domain pair"/>
    <property type="match status" value="1"/>
</dbReference>
<dbReference type="PANTHER" id="PTHR43080:SF26">
    <property type="entry name" value="REGULATORY PROTEIN"/>
    <property type="match status" value="1"/>
</dbReference>
<evidence type="ECO:0000259" key="3">
    <source>
        <dbReference type="PROSITE" id="PS51371"/>
    </source>
</evidence>
<dbReference type="InterPro" id="IPR000644">
    <property type="entry name" value="CBS_dom"/>
</dbReference>
<feature type="domain" description="CBS" evidence="3">
    <location>
        <begin position="88"/>
        <end position="144"/>
    </location>
</feature>
<proteinExistence type="predicted"/>
<dbReference type="PROSITE" id="PS51371">
    <property type="entry name" value="CBS"/>
    <property type="match status" value="2"/>
</dbReference>
<organism evidence="4 5">
    <name type="scientific">Bradyrhizobium septentrionale</name>
    <dbReference type="NCBI Taxonomy" id="1404411"/>
    <lineage>
        <taxon>Bacteria</taxon>
        <taxon>Pseudomonadati</taxon>
        <taxon>Pseudomonadota</taxon>
        <taxon>Alphaproteobacteria</taxon>
        <taxon>Hyphomicrobiales</taxon>
        <taxon>Nitrobacteraceae</taxon>
        <taxon>Bradyrhizobium</taxon>
    </lineage>
</organism>
<gene>
    <name evidence="4" type="ORF">WDK88_06165</name>
</gene>
<feature type="domain" description="CBS" evidence="3">
    <location>
        <begin position="1"/>
        <end position="57"/>
    </location>
</feature>
<dbReference type="SMART" id="SM00116">
    <property type="entry name" value="CBS"/>
    <property type="match status" value="2"/>
</dbReference>
<reference evidence="4" key="1">
    <citation type="journal article" date="2021" name="Int. J. Syst. Evol. Microbiol.">
        <title>Bradyrhizobium septentrionale sp. nov. (sv. septentrionale) and Bradyrhizobium quebecense sp. nov. (sv. septentrionale) associated with legumes native to Canada possess rearranged symbiosis genes and numerous insertion sequences.</title>
        <authorList>
            <person name="Bromfield E.S.P."/>
            <person name="Cloutier S."/>
        </authorList>
    </citation>
    <scope>NUCLEOTIDE SEQUENCE</scope>
    <source>
        <strain evidence="4">5S5</strain>
    </source>
</reference>
<keyword evidence="1 2" id="KW-0129">CBS domain</keyword>
<evidence type="ECO:0000256" key="1">
    <source>
        <dbReference type="ARBA" id="ARBA00023122"/>
    </source>
</evidence>
<dbReference type="CDD" id="cd04586">
    <property type="entry name" value="CBS_pair_BON_assoc"/>
    <property type="match status" value="1"/>
</dbReference>
<dbReference type="InterPro" id="IPR046342">
    <property type="entry name" value="CBS_dom_sf"/>
</dbReference>
<evidence type="ECO:0000256" key="2">
    <source>
        <dbReference type="PROSITE-ProRule" id="PRU00703"/>
    </source>
</evidence>
<dbReference type="Gene3D" id="3.10.580.10">
    <property type="entry name" value="CBS-domain"/>
    <property type="match status" value="1"/>
</dbReference>